<comment type="miscellaneous">
    <text evidence="6">The active site is a conserved redox-active cysteine residue, the peroxidatic cysteine (C(P)), which makes the nucleophilic attack on the peroxide substrate. The peroxide oxidizes the C(P)-SH to cysteine sulfenic acid (C(P)-SOH), which then reacts with another cysteine residue, the resolving cysteine (C(R)), to form a disulfide bridge. The disulfide is subsequently reduced by an appropriate electron donor to complete the catalytic cycle. In this atypical 2-Cys peroxiredoxin, C(R) is present in the same subunit to form an intramolecular disulfide. The disulfide is subsequently reduced by thioredoxin.</text>
</comment>
<comment type="catalytic activity">
    <reaction evidence="6">
        <text>a hydroperoxide + [thioredoxin]-dithiol = an alcohol + [thioredoxin]-disulfide + H2O</text>
        <dbReference type="Rhea" id="RHEA:62620"/>
        <dbReference type="Rhea" id="RHEA-COMP:10698"/>
        <dbReference type="Rhea" id="RHEA-COMP:10700"/>
        <dbReference type="ChEBI" id="CHEBI:15377"/>
        <dbReference type="ChEBI" id="CHEBI:29950"/>
        <dbReference type="ChEBI" id="CHEBI:30879"/>
        <dbReference type="ChEBI" id="CHEBI:35924"/>
        <dbReference type="ChEBI" id="CHEBI:50058"/>
        <dbReference type="EC" id="1.11.1.24"/>
    </reaction>
</comment>
<dbReference type="SUPFAM" id="SSF52833">
    <property type="entry name" value="Thioredoxin-like"/>
    <property type="match status" value="1"/>
</dbReference>
<evidence type="ECO:0000256" key="1">
    <source>
        <dbReference type="ARBA" id="ARBA00022559"/>
    </source>
</evidence>
<dbReference type="EC" id="1.11.1.24" evidence="6"/>
<comment type="similarity">
    <text evidence="6">Belongs to the peroxiredoxin family. Tpx subfamily.</text>
</comment>
<keyword evidence="1 6" id="KW-0575">Peroxidase</keyword>
<keyword evidence="9" id="KW-1185">Reference proteome</keyword>
<gene>
    <name evidence="6" type="primary">tpx</name>
    <name evidence="8" type="ORF">SAMN05661096_01435</name>
</gene>
<feature type="active site" description="Cysteine sulfenic acid (-SOH) intermediate" evidence="6">
    <location>
        <position position="60"/>
    </location>
</feature>
<proteinExistence type="inferred from homology"/>
<dbReference type="Pfam" id="PF08534">
    <property type="entry name" value="Redoxin"/>
    <property type="match status" value="1"/>
</dbReference>
<dbReference type="InterPro" id="IPR002065">
    <property type="entry name" value="TPX"/>
</dbReference>
<dbReference type="OrthoDB" id="9809746at2"/>
<protein>
    <recommendedName>
        <fullName evidence="6">Thiol peroxidase</fullName>
        <shortName evidence="6">Tpx</shortName>
        <ecNumber evidence="6">1.11.1.24</ecNumber>
    </recommendedName>
    <alternativeName>
        <fullName evidence="6">Peroxiredoxin tpx</fullName>
        <shortName evidence="6">Prx</shortName>
    </alternativeName>
    <alternativeName>
        <fullName evidence="6">Thioredoxin peroxidase</fullName>
    </alternativeName>
    <alternativeName>
        <fullName evidence="6">Thioredoxin-dependent peroxiredoxin</fullName>
    </alternativeName>
</protein>
<keyword evidence="3 6" id="KW-0560">Oxidoreductase</keyword>
<evidence type="ECO:0000256" key="4">
    <source>
        <dbReference type="ARBA" id="ARBA00023157"/>
    </source>
</evidence>
<dbReference type="PROSITE" id="PS01265">
    <property type="entry name" value="TPX"/>
    <property type="match status" value="1"/>
</dbReference>
<name>A0A1X7JAD9_9BACT</name>
<feature type="disulfide bond" description="Redox-active" evidence="6">
    <location>
        <begin position="60"/>
        <end position="94"/>
    </location>
</feature>
<dbReference type="Gene3D" id="3.40.30.10">
    <property type="entry name" value="Glutaredoxin"/>
    <property type="match status" value="1"/>
</dbReference>
<dbReference type="InterPro" id="IPR013740">
    <property type="entry name" value="Redoxin"/>
</dbReference>
<dbReference type="InterPro" id="IPR036249">
    <property type="entry name" value="Thioredoxin-like_sf"/>
</dbReference>
<keyword evidence="5 6" id="KW-0676">Redox-active center</keyword>
<keyword evidence="4 6" id="KW-1015">Disulfide bond</keyword>
<dbReference type="RefSeq" id="WP_085516369.1">
    <property type="nucleotide sequence ID" value="NZ_FXAW01000002.1"/>
</dbReference>
<evidence type="ECO:0000256" key="3">
    <source>
        <dbReference type="ARBA" id="ARBA00023002"/>
    </source>
</evidence>
<dbReference type="NCBIfam" id="NF001808">
    <property type="entry name" value="PRK00522.1"/>
    <property type="match status" value="1"/>
</dbReference>
<dbReference type="STRING" id="1028.SAMN05661096_01435"/>
<dbReference type="Proteomes" id="UP000193804">
    <property type="component" value="Unassembled WGS sequence"/>
</dbReference>
<dbReference type="PROSITE" id="PS51352">
    <property type="entry name" value="THIOREDOXIN_2"/>
    <property type="match status" value="1"/>
</dbReference>
<evidence type="ECO:0000256" key="2">
    <source>
        <dbReference type="ARBA" id="ARBA00022862"/>
    </source>
</evidence>
<comment type="subunit">
    <text evidence="6">Homodimer.</text>
</comment>
<dbReference type="InterPro" id="IPR013766">
    <property type="entry name" value="Thioredoxin_domain"/>
</dbReference>
<evidence type="ECO:0000259" key="7">
    <source>
        <dbReference type="PROSITE" id="PS51352"/>
    </source>
</evidence>
<evidence type="ECO:0000256" key="6">
    <source>
        <dbReference type="HAMAP-Rule" id="MF_00269"/>
    </source>
</evidence>
<evidence type="ECO:0000256" key="5">
    <source>
        <dbReference type="ARBA" id="ARBA00023284"/>
    </source>
</evidence>
<dbReference type="HAMAP" id="MF_00269">
    <property type="entry name" value="Tpx"/>
    <property type="match status" value="1"/>
</dbReference>
<dbReference type="InterPro" id="IPR050455">
    <property type="entry name" value="Tpx_Peroxidase_subfamily"/>
</dbReference>
<dbReference type="GO" id="GO:0008379">
    <property type="term" value="F:thioredoxin peroxidase activity"/>
    <property type="evidence" value="ECO:0007669"/>
    <property type="project" value="UniProtKB-UniRule"/>
</dbReference>
<evidence type="ECO:0000313" key="8">
    <source>
        <dbReference type="EMBL" id="SMG23993.1"/>
    </source>
</evidence>
<comment type="function">
    <text evidence="6">Thiol-specific peroxidase that catalyzes the reduction of hydrogen peroxide and organic hydroperoxides to water and alcohols, respectively. Plays a role in cell protection against oxidative stress by detoxifying peroxides.</text>
</comment>
<organism evidence="8 9">
    <name type="scientific">Marivirga sericea</name>
    <dbReference type="NCBI Taxonomy" id="1028"/>
    <lineage>
        <taxon>Bacteria</taxon>
        <taxon>Pseudomonadati</taxon>
        <taxon>Bacteroidota</taxon>
        <taxon>Cytophagia</taxon>
        <taxon>Cytophagales</taxon>
        <taxon>Marivirgaceae</taxon>
        <taxon>Marivirga</taxon>
    </lineage>
</organism>
<dbReference type="EMBL" id="FXAW01000002">
    <property type="protein sequence ID" value="SMG23993.1"/>
    <property type="molecule type" value="Genomic_DNA"/>
</dbReference>
<dbReference type="PANTHER" id="PTHR43110">
    <property type="entry name" value="THIOL PEROXIDASE"/>
    <property type="match status" value="1"/>
</dbReference>
<dbReference type="CDD" id="cd03014">
    <property type="entry name" value="PRX_Atyp2cys"/>
    <property type="match status" value="1"/>
</dbReference>
<feature type="domain" description="Thioredoxin" evidence="7">
    <location>
        <begin position="18"/>
        <end position="167"/>
    </location>
</feature>
<sequence>MAEVTLGGNPSNTVADLPAEGQTAPNFKLVKTDMSEVSLSDFKGKSVILNIFPSVDTEVCAMSVREFNEKAASLDNTVVLCISKDLPFAQARFCGAEGIENAIPVSNFRNDSFGKEYGVELADGGFKGLNARAVVVVNPEGKVVYNQLVPEIGNEPDYEKAFKALKDTQ</sequence>
<reference evidence="9" key="1">
    <citation type="submission" date="2017-04" db="EMBL/GenBank/DDBJ databases">
        <authorList>
            <person name="Varghese N."/>
            <person name="Submissions S."/>
        </authorList>
    </citation>
    <scope>NUCLEOTIDE SEQUENCE [LARGE SCALE GENOMIC DNA]</scope>
    <source>
        <strain evidence="9">DSM 4125</strain>
    </source>
</reference>
<dbReference type="AlphaFoldDB" id="A0A1X7JAD9"/>
<dbReference type="InterPro" id="IPR018219">
    <property type="entry name" value="Tpx_CS"/>
</dbReference>
<evidence type="ECO:0000313" key="9">
    <source>
        <dbReference type="Proteomes" id="UP000193804"/>
    </source>
</evidence>
<dbReference type="PANTHER" id="PTHR43110:SF1">
    <property type="entry name" value="THIOL PEROXIDASE"/>
    <property type="match status" value="1"/>
</dbReference>
<keyword evidence="2 6" id="KW-0049">Antioxidant</keyword>
<accession>A0A1X7JAD9</accession>